<comment type="caution">
    <text evidence="4">The sequence shown here is derived from an EMBL/GenBank/DDBJ whole genome shotgun (WGS) entry which is preliminary data.</text>
</comment>
<proteinExistence type="predicted"/>
<keyword evidence="1 2" id="KW-0238">DNA-binding</keyword>
<feature type="domain" description="HTH tetR-type" evidence="3">
    <location>
        <begin position="6"/>
        <end position="66"/>
    </location>
</feature>
<dbReference type="InterPro" id="IPR001647">
    <property type="entry name" value="HTH_TetR"/>
</dbReference>
<dbReference type="PANTHER" id="PTHR43479">
    <property type="entry name" value="ACREF/ENVCD OPERON REPRESSOR-RELATED"/>
    <property type="match status" value="1"/>
</dbReference>
<dbReference type="GO" id="GO:0003677">
    <property type="term" value="F:DNA binding"/>
    <property type="evidence" value="ECO:0007669"/>
    <property type="project" value="UniProtKB-UniRule"/>
</dbReference>
<name>A0A7Y9C6K1_9FLAO</name>
<dbReference type="InterPro" id="IPR036271">
    <property type="entry name" value="Tet_transcr_reg_TetR-rel_C_sf"/>
</dbReference>
<feature type="DNA-binding region" description="H-T-H motif" evidence="2">
    <location>
        <begin position="29"/>
        <end position="48"/>
    </location>
</feature>
<protein>
    <submittedName>
        <fullName evidence="4">TetR/AcrR family transcriptional regulator</fullName>
    </submittedName>
</protein>
<dbReference type="PROSITE" id="PS50977">
    <property type="entry name" value="HTH_TETR_2"/>
    <property type="match status" value="1"/>
</dbReference>
<dbReference type="InterPro" id="IPR009057">
    <property type="entry name" value="Homeodomain-like_sf"/>
</dbReference>
<dbReference type="Gene3D" id="1.10.357.10">
    <property type="entry name" value="Tetracycline Repressor, domain 2"/>
    <property type="match status" value="1"/>
</dbReference>
<dbReference type="Proteomes" id="UP000535020">
    <property type="component" value="Unassembled WGS sequence"/>
</dbReference>
<evidence type="ECO:0000313" key="4">
    <source>
        <dbReference type="EMBL" id="NYA72481.1"/>
    </source>
</evidence>
<dbReference type="SUPFAM" id="SSF48498">
    <property type="entry name" value="Tetracyclin repressor-like, C-terminal domain"/>
    <property type="match status" value="1"/>
</dbReference>
<dbReference type="SUPFAM" id="SSF46689">
    <property type="entry name" value="Homeodomain-like"/>
    <property type="match status" value="1"/>
</dbReference>
<organism evidence="4 5">
    <name type="scientific">Flavobacterium agri</name>
    <dbReference type="NCBI Taxonomy" id="2743471"/>
    <lineage>
        <taxon>Bacteria</taxon>
        <taxon>Pseudomonadati</taxon>
        <taxon>Bacteroidota</taxon>
        <taxon>Flavobacteriia</taxon>
        <taxon>Flavobacteriales</taxon>
        <taxon>Flavobacteriaceae</taxon>
        <taxon>Flavobacterium</taxon>
    </lineage>
</organism>
<sequence>MRVRDENKEKLVIDKAIDLFVSEGFEGFSMNKLAKACGISVATLYIYYKDKEDLISKIANDVGEMFFTMSLKDFSPDMSFPEGLRKQWENRVAFAFEYPREVAFFEILRSSPYGEHVMRGRLGIFKEQMTQFFQNAVEKGELIPLNPAIFWCIAYGPLYSMLRFHQEGKAMAGQPFSITQPMIDQALELTIKALTP</sequence>
<evidence type="ECO:0000313" key="5">
    <source>
        <dbReference type="Proteomes" id="UP000535020"/>
    </source>
</evidence>
<reference evidence="4 5" key="1">
    <citation type="submission" date="2020-07" db="EMBL/GenBank/DDBJ databases">
        <authorList>
            <person name="Sun Q."/>
        </authorList>
    </citation>
    <scope>NUCLEOTIDE SEQUENCE [LARGE SCALE GENOMIC DNA]</scope>
    <source>
        <strain evidence="4 5">MAH-1</strain>
    </source>
</reference>
<dbReference type="PRINTS" id="PR00455">
    <property type="entry name" value="HTHTETR"/>
</dbReference>
<keyword evidence="5" id="KW-1185">Reference proteome</keyword>
<dbReference type="AlphaFoldDB" id="A0A7Y9C6K1"/>
<dbReference type="EMBL" id="JACBJI010000008">
    <property type="protein sequence ID" value="NYA72481.1"/>
    <property type="molecule type" value="Genomic_DNA"/>
</dbReference>
<gene>
    <name evidence="4" type="ORF">HZF10_16235</name>
</gene>
<accession>A0A7Y9C6K1</accession>
<dbReference type="Pfam" id="PF00440">
    <property type="entry name" value="TetR_N"/>
    <property type="match status" value="1"/>
</dbReference>
<dbReference type="InterPro" id="IPR050624">
    <property type="entry name" value="HTH-type_Tx_Regulator"/>
</dbReference>
<evidence type="ECO:0000259" key="3">
    <source>
        <dbReference type="PROSITE" id="PS50977"/>
    </source>
</evidence>
<dbReference type="RefSeq" id="WP_176007283.1">
    <property type="nucleotide sequence ID" value="NZ_JABWMI010000020.1"/>
</dbReference>
<dbReference type="PANTHER" id="PTHR43479:SF11">
    <property type="entry name" value="ACREF_ENVCD OPERON REPRESSOR-RELATED"/>
    <property type="match status" value="1"/>
</dbReference>
<evidence type="ECO:0000256" key="2">
    <source>
        <dbReference type="PROSITE-ProRule" id="PRU00335"/>
    </source>
</evidence>
<evidence type="ECO:0000256" key="1">
    <source>
        <dbReference type="ARBA" id="ARBA00023125"/>
    </source>
</evidence>